<comment type="caution">
    <text evidence="1">The sequence shown here is derived from an EMBL/GenBank/DDBJ whole genome shotgun (WGS) entry which is preliminary data.</text>
</comment>
<evidence type="ECO:0000313" key="1">
    <source>
        <dbReference type="EMBL" id="KAH9530201.1"/>
    </source>
</evidence>
<reference evidence="1" key="1">
    <citation type="submission" date="2013-05" db="EMBL/GenBank/DDBJ databases">
        <authorList>
            <person name="Yim A.K.Y."/>
            <person name="Chan T.F."/>
            <person name="Ji K.M."/>
            <person name="Liu X.Y."/>
            <person name="Zhou J.W."/>
            <person name="Li R.Q."/>
            <person name="Yang K.Y."/>
            <person name="Li J."/>
            <person name="Li M."/>
            <person name="Law P.T.W."/>
            <person name="Wu Y.L."/>
            <person name="Cai Z.L."/>
            <person name="Qin H."/>
            <person name="Bao Y."/>
            <person name="Leung R.K.K."/>
            <person name="Ng P.K.S."/>
            <person name="Zou J."/>
            <person name="Zhong X.J."/>
            <person name="Ran P.X."/>
            <person name="Zhong N.S."/>
            <person name="Liu Z.G."/>
            <person name="Tsui S.K.W."/>
        </authorList>
    </citation>
    <scope>NUCLEOTIDE SEQUENCE</scope>
    <source>
        <strain evidence="1">Derf</strain>
        <tissue evidence="1">Whole organism</tissue>
    </source>
</reference>
<name>A0A922LB63_DERFA</name>
<dbReference type="Proteomes" id="UP000790347">
    <property type="component" value="Unassembled WGS sequence"/>
</dbReference>
<dbReference type="AlphaFoldDB" id="A0A922LB63"/>
<proteinExistence type="predicted"/>
<gene>
    <name evidence="1" type="ORF">DERF_004024</name>
</gene>
<keyword evidence="2" id="KW-1185">Reference proteome</keyword>
<accession>A0A922LB63</accession>
<reference evidence="1" key="2">
    <citation type="journal article" date="2022" name="Res Sq">
        <title>Comparative Genomics Reveals Insights into the Divergent Evolution of Astigmatic Mites and Household Pest Adaptations.</title>
        <authorList>
            <person name="Xiong Q."/>
            <person name="Wan A.T.-Y."/>
            <person name="Liu X.-Y."/>
            <person name="Fung C.S.-H."/>
            <person name="Xiao X."/>
            <person name="Malainual N."/>
            <person name="Hou J."/>
            <person name="Wang L."/>
            <person name="Wang M."/>
            <person name="Yang K."/>
            <person name="Cui Y."/>
            <person name="Leung E."/>
            <person name="Nong W."/>
            <person name="Shin S.-K."/>
            <person name="Au S."/>
            <person name="Jeong K.Y."/>
            <person name="Chew F.T."/>
            <person name="Hui J."/>
            <person name="Leung T.F."/>
            <person name="Tungtrongchitr A."/>
            <person name="Zhong N."/>
            <person name="Liu Z."/>
            <person name="Tsui S."/>
        </authorList>
    </citation>
    <scope>NUCLEOTIDE SEQUENCE</scope>
    <source>
        <strain evidence="1">Derf</strain>
        <tissue evidence="1">Whole organism</tissue>
    </source>
</reference>
<sequence>MMNNGGKNPATISSSSFNDERIVSIVNSNFISF</sequence>
<protein>
    <submittedName>
        <fullName evidence="1">Uncharacterized protein</fullName>
    </submittedName>
</protein>
<dbReference type="EMBL" id="ASGP02000001">
    <property type="protein sequence ID" value="KAH9530201.1"/>
    <property type="molecule type" value="Genomic_DNA"/>
</dbReference>
<evidence type="ECO:0000313" key="2">
    <source>
        <dbReference type="Proteomes" id="UP000790347"/>
    </source>
</evidence>
<organism evidence="1 2">
    <name type="scientific">Dermatophagoides farinae</name>
    <name type="common">American house dust mite</name>
    <dbReference type="NCBI Taxonomy" id="6954"/>
    <lineage>
        <taxon>Eukaryota</taxon>
        <taxon>Metazoa</taxon>
        <taxon>Ecdysozoa</taxon>
        <taxon>Arthropoda</taxon>
        <taxon>Chelicerata</taxon>
        <taxon>Arachnida</taxon>
        <taxon>Acari</taxon>
        <taxon>Acariformes</taxon>
        <taxon>Sarcoptiformes</taxon>
        <taxon>Astigmata</taxon>
        <taxon>Psoroptidia</taxon>
        <taxon>Analgoidea</taxon>
        <taxon>Pyroglyphidae</taxon>
        <taxon>Dermatophagoidinae</taxon>
        <taxon>Dermatophagoides</taxon>
    </lineage>
</organism>